<dbReference type="PANTHER" id="PTHR46109">
    <property type="entry name" value="PROTEIN LIN-28"/>
    <property type="match status" value="1"/>
</dbReference>
<dbReference type="GO" id="GO:0003677">
    <property type="term" value="F:DNA binding"/>
    <property type="evidence" value="ECO:0007669"/>
    <property type="project" value="UniProtKB-KW"/>
</dbReference>
<evidence type="ECO:0000256" key="1">
    <source>
        <dbReference type="ARBA" id="ARBA00004496"/>
    </source>
</evidence>
<dbReference type="PANTHER" id="PTHR46109:SF1">
    <property type="entry name" value="PROTEIN LIN-28 HOMOLOG"/>
    <property type="match status" value="1"/>
</dbReference>
<gene>
    <name evidence="4" type="ORF">VV02_17060</name>
</gene>
<dbReference type="AlphaFoldDB" id="A0A0K1JQM9"/>
<evidence type="ECO:0000259" key="3">
    <source>
        <dbReference type="PROSITE" id="PS51857"/>
    </source>
</evidence>
<dbReference type="OrthoDB" id="5195005at2"/>
<dbReference type="SUPFAM" id="SSF50249">
    <property type="entry name" value="Nucleic acid-binding proteins"/>
    <property type="match status" value="1"/>
</dbReference>
<reference evidence="4 5" key="1">
    <citation type="submission" date="2015-03" db="EMBL/GenBank/DDBJ databases">
        <title>Luteipulveratus halotolerans sp. nov., a novel actinobacterium (Dermacoccaceae) from Sarawak, Malaysia.</title>
        <authorList>
            <person name="Juboi H."/>
            <person name="Basik A."/>
            <person name="Shamsul S.S."/>
            <person name="Arnold P."/>
            <person name="Schmitt E.K."/>
            <person name="Sanglier J.-J."/>
            <person name="Yeo T."/>
        </authorList>
    </citation>
    <scope>NUCLEOTIDE SEQUENCE [LARGE SCALE GENOMIC DNA]</scope>
    <source>
        <strain evidence="4 5">MN07-A0370</strain>
    </source>
</reference>
<dbReference type="Gene3D" id="2.40.50.140">
    <property type="entry name" value="Nucleic acid-binding proteins"/>
    <property type="match status" value="1"/>
</dbReference>
<dbReference type="EMBL" id="CP011112">
    <property type="protein sequence ID" value="AKU19032.1"/>
    <property type="molecule type" value="Genomic_DNA"/>
</dbReference>
<feature type="domain" description="CSD" evidence="3">
    <location>
        <begin position="5"/>
        <end position="75"/>
    </location>
</feature>
<dbReference type="GO" id="GO:0005737">
    <property type="term" value="C:cytoplasm"/>
    <property type="evidence" value="ECO:0007669"/>
    <property type="project" value="UniProtKB-SubCell"/>
</dbReference>
<evidence type="ECO:0000313" key="4">
    <source>
        <dbReference type="EMBL" id="AKU19032.1"/>
    </source>
</evidence>
<evidence type="ECO:0000256" key="2">
    <source>
        <dbReference type="ARBA" id="ARBA00022490"/>
    </source>
</evidence>
<dbReference type="InterPro" id="IPR051373">
    <property type="entry name" value="Lin-28_RNA-binding"/>
</dbReference>
<dbReference type="InterPro" id="IPR012340">
    <property type="entry name" value="NA-bd_OB-fold"/>
</dbReference>
<dbReference type="Pfam" id="PF00313">
    <property type="entry name" value="CSD"/>
    <property type="match status" value="1"/>
</dbReference>
<proteinExistence type="predicted"/>
<dbReference type="Proteomes" id="UP000066480">
    <property type="component" value="Chromosome"/>
</dbReference>
<keyword evidence="4" id="KW-0238">DNA-binding</keyword>
<dbReference type="RefSeq" id="WP_052597171.1">
    <property type="nucleotide sequence ID" value="NZ_CP011112.1"/>
</dbReference>
<dbReference type="KEGG" id="lmoi:VV02_17060"/>
<keyword evidence="2" id="KW-0963">Cytoplasm</keyword>
<comment type="subcellular location">
    <subcellularLocation>
        <location evidence="1">Cytoplasm</location>
    </subcellularLocation>
</comment>
<sequence length="77" mass="8575">MDVRPSIGTVKFWKADKGWGAISPADLPEGQDAFAHFSSVEMDGFRSLEEGVSVEFTWYAAEQDSFEFVADWVKPIG</sequence>
<evidence type="ECO:0000313" key="5">
    <source>
        <dbReference type="Proteomes" id="UP000066480"/>
    </source>
</evidence>
<organism evidence="4 5">
    <name type="scientific">Luteipulveratus mongoliensis</name>
    <dbReference type="NCBI Taxonomy" id="571913"/>
    <lineage>
        <taxon>Bacteria</taxon>
        <taxon>Bacillati</taxon>
        <taxon>Actinomycetota</taxon>
        <taxon>Actinomycetes</taxon>
        <taxon>Micrococcales</taxon>
        <taxon>Dermacoccaceae</taxon>
        <taxon>Luteipulveratus</taxon>
    </lineage>
</organism>
<dbReference type="InterPro" id="IPR002059">
    <property type="entry name" value="CSP_DNA-bd"/>
</dbReference>
<accession>A0A0K1JQM9</accession>
<keyword evidence="5" id="KW-1185">Reference proteome</keyword>
<dbReference type="GO" id="GO:0031054">
    <property type="term" value="P:pre-miRNA processing"/>
    <property type="evidence" value="ECO:0007669"/>
    <property type="project" value="TreeGrafter"/>
</dbReference>
<dbReference type="STRING" id="571913.VV02_17060"/>
<name>A0A0K1JQM9_9MICO</name>
<protein>
    <submittedName>
        <fullName evidence="4">DNA-binding protein</fullName>
    </submittedName>
</protein>
<dbReference type="PROSITE" id="PS51857">
    <property type="entry name" value="CSD_2"/>
    <property type="match status" value="1"/>
</dbReference>
<dbReference type="GO" id="GO:0003729">
    <property type="term" value="F:mRNA binding"/>
    <property type="evidence" value="ECO:0007669"/>
    <property type="project" value="TreeGrafter"/>
</dbReference>